<accession>B9FID0</accession>
<dbReference type="EMBL" id="CM000142">
    <property type="protein sequence ID" value="EEE63666.1"/>
    <property type="molecule type" value="Genomic_DNA"/>
</dbReference>
<dbReference type="Proteomes" id="UP000007752">
    <property type="component" value="Chromosome 5"/>
</dbReference>
<sequence length="150" mass="17033">MARAIAQENLWRSRRFCQVGHLSMSKDLSVLVPQVTYTNQFTDEKLKFAIQLELPVAVVRQNTQFCQVGHLSMSKDLSVLVPQVTYTNQFTDEKLKFAIQLELPVAVVRQNTQSAQNEVFECYISVEAGASKVSHIKTCDTIKLIHMTSR</sequence>
<reference evidence="1" key="1">
    <citation type="journal article" date="2005" name="PLoS Biol.">
        <title>The genomes of Oryza sativa: a history of duplications.</title>
        <authorList>
            <person name="Yu J."/>
            <person name="Wang J."/>
            <person name="Lin W."/>
            <person name="Li S."/>
            <person name="Li H."/>
            <person name="Zhou J."/>
            <person name="Ni P."/>
            <person name="Dong W."/>
            <person name="Hu S."/>
            <person name="Zeng C."/>
            <person name="Zhang J."/>
            <person name="Zhang Y."/>
            <person name="Li R."/>
            <person name="Xu Z."/>
            <person name="Li S."/>
            <person name="Li X."/>
            <person name="Zheng H."/>
            <person name="Cong L."/>
            <person name="Lin L."/>
            <person name="Yin J."/>
            <person name="Geng J."/>
            <person name="Li G."/>
            <person name="Shi J."/>
            <person name="Liu J."/>
            <person name="Lv H."/>
            <person name="Li J."/>
            <person name="Wang J."/>
            <person name="Deng Y."/>
            <person name="Ran L."/>
            <person name="Shi X."/>
            <person name="Wang X."/>
            <person name="Wu Q."/>
            <person name="Li C."/>
            <person name="Ren X."/>
            <person name="Wang J."/>
            <person name="Wang X."/>
            <person name="Li D."/>
            <person name="Liu D."/>
            <person name="Zhang X."/>
            <person name="Ji Z."/>
            <person name="Zhao W."/>
            <person name="Sun Y."/>
            <person name="Zhang Z."/>
            <person name="Bao J."/>
            <person name="Han Y."/>
            <person name="Dong L."/>
            <person name="Ji J."/>
            <person name="Chen P."/>
            <person name="Wu S."/>
            <person name="Liu J."/>
            <person name="Xiao Y."/>
            <person name="Bu D."/>
            <person name="Tan J."/>
            <person name="Yang L."/>
            <person name="Ye C."/>
            <person name="Zhang J."/>
            <person name="Xu J."/>
            <person name="Zhou Y."/>
            <person name="Yu Y."/>
            <person name="Zhang B."/>
            <person name="Zhuang S."/>
            <person name="Wei H."/>
            <person name="Liu B."/>
            <person name="Lei M."/>
            <person name="Yu H."/>
            <person name="Li Y."/>
            <person name="Xu H."/>
            <person name="Wei S."/>
            <person name="He X."/>
            <person name="Fang L."/>
            <person name="Zhang Z."/>
            <person name="Zhang Y."/>
            <person name="Huang X."/>
            <person name="Su Z."/>
            <person name="Tong W."/>
            <person name="Li J."/>
            <person name="Tong Z."/>
            <person name="Li S."/>
            <person name="Ye J."/>
            <person name="Wang L."/>
            <person name="Fang L."/>
            <person name="Lei T."/>
            <person name="Chen C."/>
            <person name="Chen H."/>
            <person name="Xu Z."/>
            <person name="Li H."/>
            <person name="Huang H."/>
            <person name="Zhang F."/>
            <person name="Xu H."/>
            <person name="Li N."/>
            <person name="Zhao C."/>
            <person name="Li S."/>
            <person name="Dong L."/>
            <person name="Huang Y."/>
            <person name="Li L."/>
            <person name="Xi Y."/>
            <person name="Qi Q."/>
            <person name="Li W."/>
            <person name="Zhang B."/>
            <person name="Hu W."/>
            <person name="Zhang Y."/>
            <person name="Tian X."/>
            <person name="Jiao Y."/>
            <person name="Liang X."/>
            <person name="Jin J."/>
            <person name="Gao L."/>
            <person name="Zheng W."/>
            <person name="Hao B."/>
            <person name="Liu S."/>
            <person name="Wang W."/>
            <person name="Yuan L."/>
            <person name="Cao M."/>
            <person name="McDermott J."/>
            <person name="Samudrala R."/>
            <person name="Wang J."/>
            <person name="Wong G.K."/>
            <person name="Yang H."/>
        </authorList>
    </citation>
    <scope>NUCLEOTIDE SEQUENCE [LARGE SCALE GENOMIC DNA]</scope>
</reference>
<dbReference type="AlphaFoldDB" id="B9FID0"/>
<reference evidence="1" key="2">
    <citation type="submission" date="2008-12" db="EMBL/GenBank/DDBJ databases">
        <title>Improved gene annotation of the rice (Oryza sativa) genomes.</title>
        <authorList>
            <person name="Wang J."/>
            <person name="Li R."/>
            <person name="Fan W."/>
            <person name="Huang Q."/>
            <person name="Zhang J."/>
            <person name="Zhou Y."/>
            <person name="Hu Y."/>
            <person name="Zi S."/>
            <person name="Li J."/>
            <person name="Ni P."/>
            <person name="Zheng H."/>
            <person name="Zhang Y."/>
            <person name="Zhao M."/>
            <person name="Hao Q."/>
            <person name="McDermott J."/>
            <person name="Samudrala R."/>
            <person name="Kristiansen K."/>
            <person name="Wong G.K.-S."/>
        </authorList>
    </citation>
    <scope>NUCLEOTIDE SEQUENCE</scope>
</reference>
<name>B9FID0_ORYSJ</name>
<organism evidence="1">
    <name type="scientific">Oryza sativa subsp. japonica</name>
    <name type="common">Rice</name>
    <dbReference type="NCBI Taxonomy" id="39947"/>
    <lineage>
        <taxon>Eukaryota</taxon>
        <taxon>Viridiplantae</taxon>
        <taxon>Streptophyta</taxon>
        <taxon>Embryophyta</taxon>
        <taxon>Tracheophyta</taxon>
        <taxon>Spermatophyta</taxon>
        <taxon>Magnoliopsida</taxon>
        <taxon>Liliopsida</taxon>
        <taxon>Poales</taxon>
        <taxon>Poaceae</taxon>
        <taxon>BOP clade</taxon>
        <taxon>Oryzoideae</taxon>
        <taxon>Oryzeae</taxon>
        <taxon>Oryzinae</taxon>
        <taxon>Oryza</taxon>
        <taxon>Oryza sativa</taxon>
    </lineage>
</organism>
<protein>
    <submittedName>
        <fullName evidence="1">Uncharacterized protein</fullName>
    </submittedName>
</protein>
<evidence type="ECO:0000313" key="1">
    <source>
        <dbReference type="EMBL" id="EEE63666.1"/>
    </source>
</evidence>
<proteinExistence type="predicted"/>
<gene>
    <name evidence="1" type="ORF">OsJ_18484</name>
</gene>